<keyword evidence="7" id="KW-0227">DNA damage</keyword>
<keyword evidence="5" id="KW-0808">Transferase</keyword>
<dbReference type="InterPro" id="IPR036940">
    <property type="entry name" value="PI3/4_kinase_cat_sf"/>
</dbReference>
<evidence type="ECO:0000256" key="13">
    <source>
        <dbReference type="ARBA" id="ARBA00047899"/>
    </source>
</evidence>
<dbReference type="PROSITE" id="PS50290">
    <property type="entry name" value="PI3_4_KINASE_3"/>
    <property type="match status" value="1"/>
</dbReference>
<dbReference type="EMBL" id="JAANQT010000249">
    <property type="protein sequence ID" value="KAG1312772.1"/>
    <property type="molecule type" value="Genomic_DNA"/>
</dbReference>
<dbReference type="PROSITE" id="PS51190">
    <property type="entry name" value="FATC"/>
    <property type="match status" value="1"/>
</dbReference>
<comment type="similarity">
    <text evidence="2">Belongs to the PI3/PI4-kinase family. ATM subfamily.</text>
</comment>
<dbReference type="InterPro" id="IPR014009">
    <property type="entry name" value="PIK_FAT"/>
</dbReference>
<dbReference type="EC" id="2.7.11.1" evidence="3"/>
<evidence type="ECO:0000256" key="2">
    <source>
        <dbReference type="ARBA" id="ARBA00010769"/>
    </source>
</evidence>
<evidence type="ECO:0000256" key="3">
    <source>
        <dbReference type="ARBA" id="ARBA00012513"/>
    </source>
</evidence>
<feature type="domain" description="FAT" evidence="16">
    <location>
        <begin position="1023"/>
        <end position="1548"/>
    </location>
</feature>
<evidence type="ECO:0000313" key="18">
    <source>
        <dbReference type="EMBL" id="KAG1312772.1"/>
    </source>
</evidence>
<dbReference type="PANTHER" id="PTHR11139:SF69">
    <property type="entry name" value="SERINE_THREONINE-PROTEIN KINASE ATR"/>
    <property type="match status" value="1"/>
</dbReference>
<dbReference type="SUPFAM" id="SSF48371">
    <property type="entry name" value="ARM repeat"/>
    <property type="match status" value="2"/>
</dbReference>
<dbReference type="Pfam" id="PF00454">
    <property type="entry name" value="PI3_PI4_kinase"/>
    <property type="match status" value="1"/>
</dbReference>
<dbReference type="GO" id="GO:0000723">
    <property type="term" value="P:telomere maintenance"/>
    <property type="evidence" value="ECO:0007669"/>
    <property type="project" value="TreeGrafter"/>
</dbReference>
<evidence type="ECO:0000256" key="11">
    <source>
        <dbReference type="ARBA" id="ARBA00023242"/>
    </source>
</evidence>
<keyword evidence="9" id="KW-0067">ATP-binding</keyword>
<comment type="subcellular location">
    <subcellularLocation>
        <location evidence="1">Nucleus</location>
    </subcellularLocation>
</comment>
<dbReference type="PROSITE" id="PS51189">
    <property type="entry name" value="FAT"/>
    <property type="match status" value="1"/>
</dbReference>
<feature type="domain" description="FATC" evidence="17">
    <location>
        <begin position="1951"/>
        <end position="1983"/>
    </location>
</feature>
<evidence type="ECO:0000256" key="7">
    <source>
        <dbReference type="ARBA" id="ARBA00022763"/>
    </source>
</evidence>
<dbReference type="InterPro" id="IPR003152">
    <property type="entry name" value="FATC_dom"/>
</dbReference>
<evidence type="ECO:0000256" key="9">
    <source>
        <dbReference type="ARBA" id="ARBA00022840"/>
    </source>
</evidence>
<evidence type="ECO:0000313" key="19">
    <source>
        <dbReference type="Proteomes" id="UP000716291"/>
    </source>
</evidence>
<dbReference type="CDD" id="cd00892">
    <property type="entry name" value="PIKKc_ATR"/>
    <property type="match status" value="1"/>
</dbReference>
<dbReference type="SMART" id="SM01343">
    <property type="entry name" value="FATC"/>
    <property type="match status" value="1"/>
</dbReference>
<organism evidence="18 19">
    <name type="scientific">Rhizopus oryzae</name>
    <name type="common">Mucormycosis agent</name>
    <name type="synonym">Rhizopus arrhizus var. delemar</name>
    <dbReference type="NCBI Taxonomy" id="64495"/>
    <lineage>
        <taxon>Eukaryota</taxon>
        <taxon>Fungi</taxon>
        <taxon>Fungi incertae sedis</taxon>
        <taxon>Mucoromycota</taxon>
        <taxon>Mucoromycotina</taxon>
        <taxon>Mucoromycetes</taxon>
        <taxon>Mucorales</taxon>
        <taxon>Mucorineae</taxon>
        <taxon>Rhizopodaceae</taxon>
        <taxon>Rhizopus</taxon>
    </lineage>
</organism>
<keyword evidence="10" id="KW-0234">DNA repair</keyword>
<dbReference type="Gene3D" id="3.30.1010.10">
    <property type="entry name" value="Phosphatidylinositol 3-kinase Catalytic Subunit, Chain A, domain 4"/>
    <property type="match status" value="1"/>
</dbReference>
<keyword evidence="4" id="KW-0723">Serine/threonine-protein kinase</keyword>
<evidence type="ECO:0000256" key="8">
    <source>
        <dbReference type="ARBA" id="ARBA00022777"/>
    </source>
</evidence>
<dbReference type="InterPro" id="IPR012993">
    <property type="entry name" value="UME"/>
</dbReference>
<dbReference type="GO" id="GO:0006281">
    <property type="term" value="P:DNA repair"/>
    <property type="evidence" value="ECO:0007669"/>
    <property type="project" value="UniProtKB-KW"/>
</dbReference>
<dbReference type="Pfam" id="PF23593">
    <property type="entry name" value="HEAT_ATR"/>
    <property type="match status" value="1"/>
</dbReference>
<protein>
    <recommendedName>
        <fullName evidence="12">Serine/threonine-protein kinase ATR</fullName>
        <ecNumber evidence="3">2.7.11.1</ecNumber>
    </recommendedName>
</protein>
<keyword evidence="11" id="KW-0539">Nucleus</keyword>
<evidence type="ECO:0000256" key="5">
    <source>
        <dbReference type="ARBA" id="ARBA00022679"/>
    </source>
</evidence>
<dbReference type="InterPro" id="IPR056802">
    <property type="entry name" value="ATR-like_M-HEAT"/>
</dbReference>
<name>A0A9P6XG95_RHIOR</name>
<evidence type="ECO:0000256" key="1">
    <source>
        <dbReference type="ARBA" id="ARBA00004123"/>
    </source>
</evidence>
<sequence length="1983" mass="226696">MKVDPSQLEDLLKAQLEANDSIEDISNTLSSFYAVNVSPTFCSSLFVPLIQHAIRNKRDLENLGSYYSHTIAQLHDYVCDQHIPQNTQIIKDATLFLRDIIKTYKKRFNALWDSFNLSDLSTRNLLQLLQITTEACFMMIDNQKTTYCGADTHRIWNDLPSIFEASLRCTNIPKASIINAAHKLLQVCIHNCEFRMVNDSILENLLISILQVLKYSAERNASNEIIDELSHSADQVIRVNSDIKLRNPLDLMGLLNAIVSSRDWGIPWLSQYLDSSSDKQNISPSLDILFTKTKILIESTDTMLVRYSQANIDTMDIDQDSLKPEIQSMHSTAKFNVVDKQFHEITSSIINMLVSLNPGDEKGFEIIAMLKDIASYINTDVQTLLKPHLQPLSEVMVRMLPHDPNMSDAIANLLGYSTPQFLQAHKKYTLPYAVLRAPNNESLAAISISLSMSITSLCKTSASDIIIALLMEQDMEVKRQGKERIEQMTGSKAIIRTMKTNNQTQITTALALDLGLPDRRLQAIEALNQMKGDGLNLSMYLSISIIAILGKVAKLINAKREKRPNPEHPHALKSLEEVMKLIGPDTHHHAVHLIKMFYTVSDINGMELDAFQLWNCFIFTLDNEGLKSHLNAIIRGLVQLICRSEHSVRIAVADTIKELLIGRYNITGPLFDQIPTLPPFDELQEIRKFIESSSEMQWVKEFNRSFANLCHQDDVEVLGAVQKMCYLLDQKRTLGTGVGQLFSQLLLLTRKYAHHPEISYAAAVCLGKLGAVDPSRIQVKFRDDKVYVLKNFKSSEENQRFICDLILNSLIPTYHAVNNEVTQQFVSYSIQVLLKCAGFTTVEDMKNVQRYKETYKIWLNFPPSIQEFLAPYLRSSYEISLSEKPIEYPIYSEVHDFSTWVRHWYCLLQKQAGGQARTIFSACMPMIYYGNLDVALYLLPHLVLHIILTMSASETRNIVNELKLVLETNSTLNKIDRNNRLSLQVVVAITEHCRQWMYRIGSEDKSGAMAAVRQFLESIPDILMAKASFYAKAYPQALMHFENYVKTSSNSVMQDAELVRFLRQIYAQAEDMADLQALFAMYTTRFTSDEEIIRAESLGKWKDAEAYYVNDIAKNPYDLSPCTGYLECLKKSGSYASIFYFADKFAETNPQWLPQMNASKMDAAWRIEDWGMLNKIVEQPTIETTETFIARALDSIRKNQSLKTAKYIERARRDLLGSLGSKTSESYRKSYPTIFKLQLLQEMEDAQQAWEANEIMPRISTLEQQWDKNLKLLMPQFQYMHELLELRRAVLYDVRPEHLSLSSSNIWLSIAKYCRKNGHMTMALDAILKAERKGNQLSHRERAKWLWKNGLKQDAVNLLRRRGTLIQPQDALILNSFYLKDRSIYNDVTARQYMDIAQKGTTKREKAFEQYGNYLSSFHSGRSDSTKLKVYMVAVRTACKALSYGSKYYYSSMSKLINSWVAIIGIADKCDDATKKEALGILAKTNNYMKKVLSIVPVYQFGKFLTRLVSHLTVENEEVASALSAIIEHVFSTYPRNSIWFLLNALESRAPLLAKRIEVIIDRARAKNSNTMIPLIIHQAVDLRGFLHKLSKYAPLEKSKTSLDLSEISAFSKKLKMSGSLLTIPRESSLFPRLPEVIKKNEEFDPFPGEIVTITEISCQVEVMRSLQQPKRIAFIGSDGRTYKFLCKANDDLRKDARMMEFNYMINDFLKKNPESRDRNLYIRTYAVIPLGDEWGLIEWIDNIIPLKAIVTDVYDNLGIKFLQIQQSYRAHRQTPNLLDEELLNSFKNILKQCPPVMHKWFIKSFPEPNQWLASRTRYVKTLAVMSIVGHMLGLGDRHAENILFDSTNGDTVHVDLNMLFDKGLRLTVPEVVPFRLTHNLVDAMGVLGYEGQYRKTCEVTLQVLLNNREALIGVFQTLFNEWSSPKAKPGMKNKADEIMLLLEKRYQMAAESGVSTEIERLISTAVDMTNLSKMFPGWAAYI</sequence>
<dbReference type="GO" id="GO:0004674">
    <property type="term" value="F:protein serine/threonine kinase activity"/>
    <property type="evidence" value="ECO:0007669"/>
    <property type="project" value="UniProtKB-KW"/>
</dbReference>
<comment type="catalytic activity">
    <reaction evidence="14">
        <text>L-seryl-[protein] + ATP = O-phospho-L-seryl-[protein] + ADP + H(+)</text>
        <dbReference type="Rhea" id="RHEA:17989"/>
        <dbReference type="Rhea" id="RHEA-COMP:9863"/>
        <dbReference type="Rhea" id="RHEA-COMP:11604"/>
        <dbReference type="ChEBI" id="CHEBI:15378"/>
        <dbReference type="ChEBI" id="CHEBI:29999"/>
        <dbReference type="ChEBI" id="CHEBI:30616"/>
        <dbReference type="ChEBI" id="CHEBI:83421"/>
        <dbReference type="ChEBI" id="CHEBI:456216"/>
        <dbReference type="EC" id="2.7.11.1"/>
    </reaction>
</comment>
<evidence type="ECO:0000259" key="17">
    <source>
        <dbReference type="PROSITE" id="PS51190"/>
    </source>
</evidence>
<keyword evidence="19" id="KW-1185">Reference proteome</keyword>
<dbReference type="SUPFAM" id="SSF56112">
    <property type="entry name" value="Protein kinase-like (PK-like)"/>
    <property type="match status" value="1"/>
</dbReference>
<dbReference type="SMART" id="SM00146">
    <property type="entry name" value="PI3Kc"/>
    <property type="match status" value="1"/>
</dbReference>
<comment type="caution">
    <text evidence="18">The sequence shown here is derived from an EMBL/GenBank/DDBJ whole genome shotgun (WGS) entry which is preliminary data.</text>
</comment>
<dbReference type="InterPro" id="IPR050517">
    <property type="entry name" value="DDR_Repair_Kinase"/>
</dbReference>
<dbReference type="Pfam" id="PF02260">
    <property type="entry name" value="FATC"/>
    <property type="match status" value="1"/>
</dbReference>
<evidence type="ECO:0000256" key="10">
    <source>
        <dbReference type="ARBA" id="ARBA00023204"/>
    </source>
</evidence>
<dbReference type="InterPro" id="IPR011009">
    <property type="entry name" value="Kinase-like_dom_sf"/>
</dbReference>
<evidence type="ECO:0000256" key="14">
    <source>
        <dbReference type="ARBA" id="ARBA00048679"/>
    </source>
</evidence>
<reference evidence="18" key="1">
    <citation type="journal article" date="2020" name="Microb. Genom.">
        <title>Genetic diversity of clinical and environmental Mucorales isolates obtained from an investigation of mucormycosis cases among solid organ transplant recipients.</title>
        <authorList>
            <person name="Nguyen M.H."/>
            <person name="Kaul D."/>
            <person name="Muto C."/>
            <person name="Cheng S.J."/>
            <person name="Richter R.A."/>
            <person name="Bruno V.M."/>
            <person name="Liu G."/>
            <person name="Beyhan S."/>
            <person name="Sundermann A.J."/>
            <person name="Mounaud S."/>
            <person name="Pasculle A.W."/>
            <person name="Nierman W.C."/>
            <person name="Driscoll E."/>
            <person name="Cumbie R."/>
            <person name="Clancy C.J."/>
            <person name="Dupont C.L."/>
        </authorList>
    </citation>
    <scope>NUCLEOTIDE SEQUENCE</scope>
    <source>
        <strain evidence="18">GL11</strain>
    </source>
</reference>
<evidence type="ECO:0000259" key="15">
    <source>
        <dbReference type="PROSITE" id="PS50290"/>
    </source>
</evidence>
<evidence type="ECO:0000256" key="6">
    <source>
        <dbReference type="ARBA" id="ARBA00022741"/>
    </source>
</evidence>
<dbReference type="InterPro" id="IPR018936">
    <property type="entry name" value="PI3/4_kinase_CS"/>
</dbReference>
<evidence type="ECO:0000256" key="12">
    <source>
        <dbReference type="ARBA" id="ARBA00024420"/>
    </source>
</evidence>
<comment type="catalytic activity">
    <reaction evidence="13">
        <text>L-threonyl-[protein] + ATP = O-phospho-L-threonyl-[protein] + ADP + H(+)</text>
        <dbReference type="Rhea" id="RHEA:46608"/>
        <dbReference type="Rhea" id="RHEA-COMP:11060"/>
        <dbReference type="Rhea" id="RHEA-COMP:11605"/>
        <dbReference type="ChEBI" id="CHEBI:15378"/>
        <dbReference type="ChEBI" id="CHEBI:30013"/>
        <dbReference type="ChEBI" id="CHEBI:30616"/>
        <dbReference type="ChEBI" id="CHEBI:61977"/>
        <dbReference type="ChEBI" id="CHEBI:456216"/>
        <dbReference type="EC" id="2.7.11.1"/>
    </reaction>
</comment>
<keyword evidence="8" id="KW-0418">Kinase</keyword>
<gene>
    <name evidence="18" type="ORF">G6F64_002768</name>
</gene>
<dbReference type="Proteomes" id="UP000716291">
    <property type="component" value="Unassembled WGS sequence"/>
</dbReference>
<dbReference type="PROSITE" id="PS00916">
    <property type="entry name" value="PI3_4_KINASE_2"/>
    <property type="match status" value="1"/>
</dbReference>
<dbReference type="Pfam" id="PF02259">
    <property type="entry name" value="FAT"/>
    <property type="match status" value="1"/>
</dbReference>
<evidence type="ECO:0000259" key="16">
    <source>
        <dbReference type="PROSITE" id="PS51189"/>
    </source>
</evidence>
<dbReference type="GO" id="GO:0000077">
    <property type="term" value="P:DNA damage checkpoint signaling"/>
    <property type="evidence" value="ECO:0007669"/>
    <property type="project" value="TreeGrafter"/>
</dbReference>
<dbReference type="Pfam" id="PF25030">
    <property type="entry name" value="M-HEAT_ATR"/>
    <property type="match status" value="1"/>
</dbReference>
<dbReference type="GO" id="GO:0005524">
    <property type="term" value="F:ATP binding"/>
    <property type="evidence" value="ECO:0007669"/>
    <property type="project" value="UniProtKB-KW"/>
</dbReference>
<dbReference type="InterPro" id="IPR000403">
    <property type="entry name" value="PI3/4_kinase_cat_dom"/>
</dbReference>
<dbReference type="InterPro" id="IPR057564">
    <property type="entry name" value="HEAT_ATR"/>
</dbReference>
<dbReference type="Gene3D" id="1.10.1070.11">
    <property type="entry name" value="Phosphatidylinositol 3-/4-kinase, catalytic domain"/>
    <property type="match status" value="1"/>
</dbReference>
<dbReference type="InterPro" id="IPR016024">
    <property type="entry name" value="ARM-type_fold"/>
</dbReference>
<dbReference type="PANTHER" id="PTHR11139">
    <property type="entry name" value="ATAXIA TELANGIECTASIA MUTATED ATM -RELATED"/>
    <property type="match status" value="1"/>
</dbReference>
<proteinExistence type="inferred from homology"/>
<dbReference type="InterPro" id="IPR003151">
    <property type="entry name" value="PIK-rel_kinase_FAT"/>
</dbReference>
<keyword evidence="6" id="KW-0547">Nucleotide-binding</keyword>
<evidence type="ECO:0000256" key="4">
    <source>
        <dbReference type="ARBA" id="ARBA00022527"/>
    </source>
</evidence>
<feature type="domain" description="PI3K/PI4K catalytic" evidence="15">
    <location>
        <begin position="1657"/>
        <end position="1971"/>
    </location>
</feature>
<dbReference type="GO" id="GO:0005634">
    <property type="term" value="C:nucleus"/>
    <property type="evidence" value="ECO:0007669"/>
    <property type="project" value="UniProtKB-SubCell"/>
</dbReference>
<dbReference type="GO" id="GO:0005694">
    <property type="term" value="C:chromosome"/>
    <property type="evidence" value="ECO:0007669"/>
    <property type="project" value="TreeGrafter"/>
</dbReference>
<dbReference type="Pfam" id="PF08064">
    <property type="entry name" value="UME"/>
    <property type="match status" value="1"/>
</dbReference>
<accession>A0A9P6XG95</accession>